<dbReference type="InterPro" id="IPR001173">
    <property type="entry name" value="Glyco_trans_2-like"/>
</dbReference>
<dbReference type="Pfam" id="PF00535">
    <property type="entry name" value="Glycos_transf_2"/>
    <property type="match status" value="1"/>
</dbReference>
<dbReference type="SUPFAM" id="SSF48452">
    <property type="entry name" value="TPR-like"/>
    <property type="match status" value="1"/>
</dbReference>
<keyword evidence="3" id="KW-1185">Reference proteome</keyword>
<organism evidence="2 3">
    <name type="scientific">Acetanaerobacterium elongatum</name>
    <dbReference type="NCBI Taxonomy" id="258515"/>
    <lineage>
        <taxon>Bacteria</taxon>
        <taxon>Bacillati</taxon>
        <taxon>Bacillota</taxon>
        <taxon>Clostridia</taxon>
        <taxon>Eubacteriales</taxon>
        <taxon>Oscillospiraceae</taxon>
        <taxon>Acetanaerobacterium</taxon>
    </lineage>
</organism>
<dbReference type="InterPro" id="IPR029044">
    <property type="entry name" value="Nucleotide-diphossugar_trans"/>
</dbReference>
<dbReference type="EMBL" id="FNID01000014">
    <property type="protein sequence ID" value="SDN23547.1"/>
    <property type="molecule type" value="Genomic_DNA"/>
</dbReference>
<dbReference type="Gene3D" id="3.90.550.10">
    <property type="entry name" value="Spore Coat Polysaccharide Biosynthesis Protein SpsA, Chain A"/>
    <property type="match status" value="1"/>
</dbReference>
<protein>
    <submittedName>
        <fullName evidence="2">Glycosyl transferase family 2</fullName>
    </submittedName>
</protein>
<dbReference type="STRING" id="258515.SAMN05192585_11415"/>
<proteinExistence type="predicted"/>
<feature type="domain" description="Glycosyltransferase 2-like" evidence="1">
    <location>
        <begin position="15"/>
        <end position="112"/>
    </location>
</feature>
<evidence type="ECO:0000313" key="3">
    <source>
        <dbReference type="Proteomes" id="UP000199182"/>
    </source>
</evidence>
<reference evidence="2 3" key="1">
    <citation type="submission" date="2016-10" db="EMBL/GenBank/DDBJ databases">
        <authorList>
            <person name="de Groot N.N."/>
        </authorList>
    </citation>
    <scope>NUCLEOTIDE SEQUENCE [LARGE SCALE GENOMIC DNA]</scope>
    <source>
        <strain evidence="2 3">CGMCC 1.5012</strain>
    </source>
</reference>
<dbReference type="AlphaFoldDB" id="A0A1G9ZR24"/>
<dbReference type="PANTHER" id="PTHR43630:SF2">
    <property type="entry name" value="GLYCOSYLTRANSFERASE"/>
    <property type="match status" value="1"/>
</dbReference>
<sequence>MKGSHSMENRYKVCVYAICKNEAQFVDRWMDSMNEADMIIVTDTGSTDDTVEKLRARGALVFEDEIKPWRFDAARNASLSHVPEDADICVCTDLDEVLNTGWRQHLEQAWTDTATNGKYLYNWSLKPDGTPDIQFTYFKVHSRKDYKWVCPVHECISYIGSGVPQVVFIEGMVLNHYPDPSKSRGSYLPLLELAVQEDPENDRMAYYLGREYMYHERWQECINTLTQYLKLKTATWKEERSAAMRWVAKSCCGLKQYKEAVRWYFRAIAEAPHMREPYVELARAAYEQADWPMVFCMTDQALQIKQKSLSYVTMGYAWDQTPYDLASLACYYLGMYSKALEYAREAARLAPDDTRILNNLHLIESRVNQA</sequence>
<gene>
    <name evidence="2" type="ORF">SAMN05192585_11415</name>
</gene>
<evidence type="ECO:0000313" key="2">
    <source>
        <dbReference type="EMBL" id="SDN23547.1"/>
    </source>
</evidence>
<name>A0A1G9ZR24_9FIRM</name>
<accession>A0A1G9ZR24</accession>
<dbReference type="SUPFAM" id="SSF53448">
    <property type="entry name" value="Nucleotide-diphospho-sugar transferases"/>
    <property type="match status" value="1"/>
</dbReference>
<dbReference type="Gene3D" id="1.25.40.10">
    <property type="entry name" value="Tetratricopeptide repeat domain"/>
    <property type="match status" value="2"/>
</dbReference>
<dbReference type="GO" id="GO:0016740">
    <property type="term" value="F:transferase activity"/>
    <property type="evidence" value="ECO:0007669"/>
    <property type="project" value="UniProtKB-KW"/>
</dbReference>
<keyword evidence="2" id="KW-0808">Transferase</keyword>
<dbReference type="PANTHER" id="PTHR43630">
    <property type="entry name" value="POLY-BETA-1,6-N-ACETYL-D-GLUCOSAMINE SYNTHASE"/>
    <property type="match status" value="1"/>
</dbReference>
<dbReference type="InterPro" id="IPR011990">
    <property type="entry name" value="TPR-like_helical_dom_sf"/>
</dbReference>
<dbReference type="Proteomes" id="UP000199182">
    <property type="component" value="Unassembled WGS sequence"/>
</dbReference>
<evidence type="ECO:0000259" key="1">
    <source>
        <dbReference type="Pfam" id="PF00535"/>
    </source>
</evidence>